<dbReference type="EMBL" id="BSDZ01000010">
    <property type="protein sequence ID" value="GLI61455.1"/>
    <property type="molecule type" value="Genomic_DNA"/>
</dbReference>
<gene>
    <name evidence="2" type="ORF">VaNZ11_003846</name>
</gene>
<comment type="caution">
    <text evidence="2">The sequence shown here is derived from an EMBL/GenBank/DDBJ whole genome shotgun (WGS) entry which is preliminary data.</text>
</comment>
<feature type="compositionally biased region" description="Gly residues" evidence="1">
    <location>
        <begin position="140"/>
        <end position="149"/>
    </location>
</feature>
<evidence type="ECO:0000256" key="1">
    <source>
        <dbReference type="SAM" id="MobiDB-lite"/>
    </source>
</evidence>
<sequence>GKSAEAILAGPEAAEAYHSNAAVKFVYQQQPSPDERDVGVGTTTGAAAEQVARKYREVGGTGTESSRGGSTDNIPELGGIASVFAPHAELGAGDGLNTARQARTRGTHLEADSSSRTEAEMRNMNLGGKEDIAGRVDGAGCDGGDGPRGGWSNELTGNGISETIKAGVGRLQDSYKQMFGSEPRGMDVDRPGPGGAGGGSTPKKDGWNSP</sequence>
<feature type="region of interest" description="Disordered" evidence="1">
    <location>
        <begin position="92"/>
        <end position="157"/>
    </location>
</feature>
<feature type="region of interest" description="Disordered" evidence="1">
    <location>
        <begin position="176"/>
        <end position="210"/>
    </location>
</feature>
<protein>
    <submittedName>
        <fullName evidence="2">Uncharacterized protein</fullName>
    </submittedName>
</protein>
<accession>A0ABQ5RV13</accession>
<proteinExistence type="predicted"/>
<keyword evidence="3" id="KW-1185">Reference proteome</keyword>
<name>A0ABQ5RV13_9CHLO</name>
<feature type="compositionally biased region" description="Basic and acidic residues" evidence="1">
    <location>
        <begin position="107"/>
        <end position="121"/>
    </location>
</feature>
<evidence type="ECO:0000313" key="2">
    <source>
        <dbReference type="EMBL" id="GLI61455.1"/>
    </source>
</evidence>
<dbReference type="Proteomes" id="UP001165090">
    <property type="component" value="Unassembled WGS sequence"/>
</dbReference>
<feature type="region of interest" description="Disordered" evidence="1">
    <location>
        <begin position="55"/>
        <end position="77"/>
    </location>
</feature>
<organism evidence="2 3">
    <name type="scientific">Volvox africanus</name>
    <dbReference type="NCBI Taxonomy" id="51714"/>
    <lineage>
        <taxon>Eukaryota</taxon>
        <taxon>Viridiplantae</taxon>
        <taxon>Chlorophyta</taxon>
        <taxon>core chlorophytes</taxon>
        <taxon>Chlorophyceae</taxon>
        <taxon>CS clade</taxon>
        <taxon>Chlamydomonadales</taxon>
        <taxon>Volvocaceae</taxon>
        <taxon>Volvox</taxon>
    </lineage>
</organism>
<evidence type="ECO:0000313" key="3">
    <source>
        <dbReference type="Proteomes" id="UP001165090"/>
    </source>
</evidence>
<feature type="non-terminal residue" evidence="2">
    <location>
        <position position="1"/>
    </location>
</feature>
<reference evidence="2 3" key="1">
    <citation type="journal article" date="2023" name="IScience">
        <title>Expanded male sex-determining region conserved during the evolution of homothallism in the green alga Volvox.</title>
        <authorList>
            <person name="Yamamoto K."/>
            <person name="Matsuzaki R."/>
            <person name="Mahakham W."/>
            <person name="Heman W."/>
            <person name="Sekimoto H."/>
            <person name="Kawachi M."/>
            <person name="Minakuchi Y."/>
            <person name="Toyoda A."/>
            <person name="Nozaki H."/>
        </authorList>
    </citation>
    <scope>NUCLEOTIDE SEQUENCE [LARGE SCALE GENOMIC DNA]</scope>
    <source>
        <strain evidence="2 3">NIES-4468</strain>
    </source>
</reference>